<proteinExistence type="predicted"/>
<feature type="region of interest" description="Disordered" evidence="1">
    <location>
        <begin position="51"/>
        <end position="82"/>
    </location>
</feature>
<dbReference type="EMBL" id="JAWXYG010000005">
    <property type="protein sequence ID" value="KAK4270831.1"/>
    <property type="molecule type" value="Genomic_DNA"/>
</dbReference>
<evidence type="ECO:0000313" key="4">
    <source>
        <dbReference type="Proteomes" id="UP001293593"/>
    </source>
</evidence>
<name>A0AAE1JI01_9FABA</name>
<dbReference type="AlphaFoldDB" id="A0AAE1JI01"/>
<feature type="transmembrane region" description="Helical" evidence="2">
    <location>
        <begin position="434"/>
        <end position="462"/>
    </location>
</feature>
<dbReference type="Proteomes" id="UP001293593">
    <property type="component" value="Unassembled WGS sequence"/>
</dbReference>
<keyword evidence="2" id="KW-0812">Transmembrane</keyword>
<dbReference type="PANTHER" id="PTHR36381">
    <property type="entry name" value="ETHYLENE-REGULATED TRANSCRIPT 2 (ERT2)"/>
    <property type="match status" value="1"/>
</dbReference>
<evidence type="ECO:0000256" key="2">
    <source>
        <dbReference type="SAM" id="Phobius"/>
    </source>
</evidence>
<feature type="transmembrane region" description="Helical" evidence="2">
    <location>
        <begin position="180"/>
        <end position="198"/>
    </location>
</feature>
<comment type="caution">
    <text evidence="3">The sequence shown here is derived from an EMBL/GenBank/DDBJ whole genome shotgun (WGS) entry which is preliminary data.</text>
</comment>
<sequence>MPLPWKKNKITRISQIVADLQTPKHGGSLVVETGFPTSLIDLIVKNRSRFQKRNSKKHMPVEISDSQPLLPAPPPSPSSLATSLKVSPVRFVDETIGEDIHGGPSSGCGSIPLGECLEVIHLMPPTTPSISTNIVRISVERNDSELRPSSPVQKDFDRHITGVGDSCRVLNLVWISKPNMVLATILNMVAMVFLILWVKKVTVGTILTAFALLFFEFVGNRAASCLNLKPCWSTKKASRSLISKVTCSFWFQAKKMQNYAVSEQKSMVLEGAANELCSASSSIEEIEVVQATEGDIDVRCELNSAHTDQKLVCPEIEDDKPKKEVTDECKISEGRRKGKHGAELKSKMMKIFVPRKLRATKKEKKVKSKSEVLSSMEGEKSASIEIEDQEKVIQTSKLVCIEENVKEKADFGTTCSIVAESGRTETKSGNSESIILILIALSGLVGGGTIAVLVTVFSCFMIKIVKNTRGRTLNLSPDQSSGKRR</sequence>
<reference evidence="3" key="1">
    <citation type="submission" date="2023-10" db="EMBL/GenBank/DDBJ databases">
        <title>Chromosome-level genome of the transformable northern wattle, Acacia crassicarpa.</title>
        <authorList>
            <person name="Massaro I."/>
            <person name="Sinha N.R."/>
            <person name="Poethig S."/>
            <person name="Leichty A.R."/>
        </authorList>
    </citation>
    <scope>NUCLEOTIDE SEQUENCE</scope>
    <source>
        <strain evidence="3">Acra3RX</strain>
        <tissue evidence="3">Leaf</tissue>
    </source>
</reference>
<evidence type="ECO:0000313" key="3">
    <source>
        <dbReference type="EMBL" id="KAK4270831.1"/>
    </source>
</evidence>
<gene>
    <name evidence="3" type="ORF">QN277_019600</name>
</gene>
<keyword evidence="2" id="KW-0472">Membrane</keyword>
<protein>
    <submittedName>
        <fullName evidence="3">Uncharacterized protein</fullName>
    </submittedName>
</protein>
<dbReference type="PANTHER" id="PTHR36381:SF1">
    <property type="entry name" value="ETHYLENE-REGULATED TRANSCRIPT 2 (ERT2)"/>
    <property type="match status" value="1"/>
</dbReference>
<keyword evidence="2" id="KW-1133">Transmembrane helix</keyword>
<accession>A0AAE1JI01</accession>
<organism evidence="3 4">
    <name type="scientific">Acacia crassicarpa</name>
    <name type="common">northern wattle</name>
    <dbReference type="NCBI Taxonomy" id="499986"/>
    <lineage>
        <taxon>Eukaryota</taxon>
        <taxon>Viridiplantae</taxon>
        <taxon>Streptophyta</taxon>
        <taxon>Embryophyta</taxon>
        <taxon>Tracheophyta</taxon>
        <taxon>Spermatophyta</taxon>
        <taxon>Magnoliopsida</taxon>
        <taxon>eudicotyledons</taxon>
        <taxon>Gunneridae</taxon>
        <taxon>Pentapetalae</taxon>
        <taxon>rosids</taxon>
        <taxon>fabids</taxon>
        <taxon>Fabales</taxon>
        <taxon>Fabaceae</taxon>
        <taxon>Caesalpinioideae</taxon>
        <taxon>mimosoid clade</taxon>
        <taxon>Acacieae</taxon>
        <taxon>Acacia</taxon>
    </lineage>
</organism>
<evidence type="ECO:0000256" key="1">
    <source>
        <dbReference type="SAM" id="MobiDB-lite"/>
    </source>
</evidence>
<keyword evidence="4" id="KW-1185">Reference proteome</keyword>